<dbReference type="InterPro" id="IPR045078">
    <property type="entry name" value="TST/MPST-like"/>
</dbReference>
<keyword evidence="5" id="KW-1185">Reference proteome</keyword>
<dbReference type="EMBL" id="JARK01001375">
    <property type="protein sequence ID" value="EYC14866.1"/>
    <property type="molecule type" value="Genomic_DNA"/>
</dbReference>
<proteinExistence type="predicted"/>
<keyword evidence="1" id="KW-0808">Transferase</keyword>
<accession>A0A016UIY9</accession>
<dbReference type="Proteomes" id="UP000024635">
    <property type="component" value="Unassembled WGS sequence"/>
</dbReference>
<reference evidence="5" key="1">
    <citation type="journal article" date="2015" name="Nat. Genet.">
        <title>The genome and transcriptome of the zoonotic hookworm Ancylostoma ceylanicum identify infection-specific gene families.</title>
        <authorList>
            <person name="Schwarz E.M."/>
            <person name="Hu Y."/>
            <person name="Antoshechkin I."/>
            <person name="Miller M.M."/>
            <person name="Sternberg P.W."/>
            <person name="Aroian R.V."/>
        </authorList>
    </citation>
    <scope>NUCLEOTIDE SEQUENCE</scope>
    <source>
        <strain evidence="5">HY135</strain>
    </source>
</reference>
<dbReference type="SMART" id="SM00450">
    <property type="entry name" value="RHOD"/>
    <property type="match status" value="2"/>
</dbReference>
<dbReference type="PANTHER" id="PTHR11364">
    <property type="entry name" value="THIOSULFATE SULFERTANSFERASE"/>
    <property type="match status" value="1"/>
</dbReference>
<gene>
    <name evidence="4" type="primary">Acey_s0039.g52</name>
    <name evidence="4" type="ORF">Y032_0039g52</name>
</gene>
<keyword evidence="2" id="KW-0677">Repeat</keyword>
<evidence type="ECO:0000256" key="1">
    <source>
        <dbReference type="ARBA" id="ARBA00022679"/>
    </source>
</evidence>
<organism evidence="4 5">
    <name type="scientific">Ancylostoma ceylanicum</name>
    <dbReference type="NCBI Taxonomy" id="53326"/>
    <lineage>
        <taxon>Eukaryota</taxon>
        <taxon>Metazoa</taxon>
        <taxon>Ecdysozoa</taxon>
        <taxon>Nematoda</taxon>
        <taxon>Chromadorea</taxon>
        <taxon>Rhabditida</taxon>
        <taxon>Rhabditina</taxon>
        <taxon>Rhabditomorpha</taxon>
        <taxon>Strongyloidea</taxon>
        <taxon>Ancylostomatidae</taxon>
        <taxon>Ancylostomatinae</taxon>
        <taxon>Ancylostoma</taxon>
    </lineage>
</organism>
<dbReference type="OrthoDB" id="270167at2759"/>
<dbReference type="SUPFAM" id="SSF52821">
    <property type="entry name" value="Rhodanese/Cell cycle control phosphatase"/>
    <property type="match status" value="2"/>
</dbReference>
<feature type="domain" description="Rhodanese" evidence="3">
    <location>
        <begin position="213"/>
        <end position="327"/>
    </location>
</feature>
<evidence type="ECO:0000256" key="2">
    <source>
        <dbReference type="ARBA" id="ARBA00022737"/>
    </source>
</evidence>
<sequence>MVLVLTDFMFSGRMPGPPESSVLDVVSVDWLEKHKNSVVLLDATYENAPKRDYKEFKEKHYGKFEKLMAAKTNFTETFAAEHIPGAVLFNMDAAYYPSQYIRSDLYPPHEFEKYIRLLGVNAGDHIVIYARGQFAGMFFAARAWWTFKVYGHHKVSVLNGGLDAWKKANNPVTSTMVAVKPGNWVAKPLDESLLITFEELDKVNADGKSLFQDLSKVNYLDSRPAEVFNGSKPLGIPAEGATGSRLKGSKNVPLSDVFSDTGIRSREEIEQALKKAGYNSSLPIIAACNGGVQASLLALALSYVGKQYRLYNGSLMEIGARAPHMISEK</sequence>
<dbReference type="Pfam" id="PF00581">
    <property type="entry name" value="Rhodanese"/>
    <property type="match status" value="2"/>
</dbReference>
<dbReference type="GO" id="GO:0004792">
    <property type="term" value="F:thiosulfate-cyanide sulfurtransferase activity"/>
    <property type="evidence" value="ECO:0007669"/>
    <property type="project" value="TreeGrafter"/>
</dbReference>
<evidence type="ECO:0000313" key="5">
    <source>
        <dbReference type="Proteomes" id="UP000024635"/>
    </source>
</evidence>
<comment type="caution">
    <text evidence="4">The sequence shown here is derived from an EMBL/GenBank/DDBJ whole genome shotgun (WGS) entry which is preliminary data.</text>
</comment>
<evidence type="ECO:0000259" key="3">
    <source>
        <dbReference type="PROSITE" id="PS50206"/>
    </source>
</evidence>
<dbReference type="GO" id="GO:0005739">
    <property type="term" value="C:mitochondrion"/>
    <property type="evidence" value="ECO:0007669"/>
    <property type="project" value="TreeGrafter"/>
</dbReference>
<dbReference type="Gene3D" id="3.40.250.10">
    <property type="entry name" value="Rhodanese-like domain"/>
    <property type="match status" value="2"/>
</dbReference>
<dbReference type="PROSITE" id="PS50206">
    <property type="entry name" value="RHODANESE_3"/>
    <property type="match status" value="2"/>
</dbReference>
<dbReference type="InterPro" id="IPR036873">
    <property type="entry name" value="Rhodanese-like_dom_sf"/>
</dbReference>
<feature type="domain" description="Rhodanese" evidence="3">
    <location>
        <begin position="34"/>
        <end position="174"/>
    </location>
</feature>
<dbReference type="CDD" id="cd01448">
    <property type="entry name" value="TST_Repeat_1"/>
    <property type="match status" value="1"/>
</dbReference>
<evidence type="ECO:0000313" key="4">
    <source>
        <dbReference type="EMBL" id="EYC14866.1"/>
    </source>
</evidence>
<name>A0A016UIY9_9BILA</name>
<dbReference type="PANTHER" id="PTHR11364:SF7">
    <property type="entry name" value="THIOSULFATE SULFURTRANSFERASE MPST-1-RELATED"/>
    <property type="match status" value="1"/>
</dbReference>
<dbReference type="AlphaFoldDB" id="A0A016UIY9"/>
<dbReference type="InterPro" id="IPR001763">
    <property type="entry name" value="Rhodanese-like_dom"/>
</dbReference>
<protein>
    <recommendedName>
        <fullName evidence="3">Rhodanese domain-containing protein</fullName>
    </recommendedName>
</protein>